<dbReference type="Proteomes" id="UP000182360">
    <property type="component" value="Unassembled WGS sequence"/>
</dbReference>
<protein>
    <submittedName>
        <fullName evidence="1">Uncharacterized protein</fullName>
    </submittedName>
</protein>
<evidence type="ECO:0000313" key="2">
    <source>
        <dbReference type="Proteomes" id="UP000182360"/>
    </source>
</evidence>
<evidence type="ECO:0000313" key="1">
    <source>
        <dbReference type="EMBL" id="SEP82733.1"/>
    </source>
</evidence>
<proteinExistence type="predicted"/>
<reference evidence="1 2" key="1">
    <citation type="submission" date="2016-10" db="EMBL/GenBank/DDBJ databases">
        <authorList>
            <person name="de Groot N.N."/>
        </authorList>
    </citation>
    <scope>NUCLEOTIDE SEQUENCE [LARGE SCALE GENOMIC DNA]</scope>
    <source>
        <strain evidence="1 2">B25</strain>
    </source>
</reference>
<name>A0A1H9B251_9SPIR</name>
<keyword evidence="2" id="KW-1185">Reference proteome</keyword>
<sequence length="72" mass="8663">MQVLRTEYFDCNLYRWVGFFETVPKNLDKARKCLKSPKIESPYIRLVICEKSCGKKRNYYKLLKIMEVSHNV</sequence>
<accession>A0A1H9B251</accession>
<gene>
    <name evidence="1" type="ORF">SAMN04487977_101542</name>
</gene>
<dbReference type="EMBL" id="FOFU01000001">
    <property type="protein sequence ID" value="SEP82733.1"/>
    <property type="molecule type" value="Genomic_DNA"/>
</dbReference>
<organism evidence="1 2">
    <name type="scientific">Treponema bryantii</name>
    <dbReference type="NCBI Taxonomy" id="163"/>
    <lineage>
        <taxon>Bacteria</taxon>
        <taxon>Pseudomonadati</taxon>
        <taxon>Spirochaetota</taxon>
        <taxon>Spirochaetia</taxon>
        <taxon>Spirochaetales</taxon>
        <taxon>Treponemataceae</taxon>
        <taxon>Treponema</taxon>
    </lineage>
</organism>
<dbReference type="AlphaFoldDB" id="A0A1H9B251"/>